<protein>
    <submittedName>
        <fullName evidence="1">Uncharacterized protein</fullName>
    </submittedName>
</protein>
<reference evidence="2" key="1">
    <citation type="submission" date="2012-07" db="EMBL/GenBank/DDBJ databases">
        <title>Genome of the Chinese tree shrew, a rising model animal genetically related to primates.</title>
        <authorList>
            <person name="Zhang G."/>
            <person name="Fan Y."/>
            <person name="Yao Y."/>
            <person name="Huang Z."/>
        </authorList>
    </citation>
    <scope>NUCLEOTIDE SEQUENCE [LARGE SCALE GENOMIC DNA]</scope>
</reference>
<dbReference type="EMBL" id="KB320472">
    <property type="protein sequence ID" value="ELW71220.1"/>
    <property type="molecule type" value="Genomic_DNA"/>
</dbReference>
<evidence type="ECO:0000313" key="1">
    <source>
        <dbReference type="EMBL" id="ELW71220.1"/>
    </source>
</evidence>
<sequence length="48" mass="5318">MLTPSGDEAYQGRRTLTLTSMVYTLDKLASLGPRDLPDTLLPQYLGTF</sequence>
<reference evidence="2" key="2">
    <citation type="journal article" date="2013" name="Nat. Commun.">
        <title>Genome of the Chinese tree shrew.</title>
        <authorList>
            <person name="Fan Y."/>
            <person name="Huang Z.Y."/>
            <person name="Cao C.C."/>
            <person name="Chen C.S."/>
            <person name="Chen Y.X."/>
            <person name="Fan D.D."/>
            <person name="He J."/>
            <person name="Hou H.L."/>
            <person name="Hu L."/>
            <person name="Hu X.T."/>
            <person name="Jiang X.T."/>
            <person name="Lai R."/>
            <person name="Lang Y.S."/>
            <person name="Liang B."/>
            <person name="Liao S.G."/>
            <person name="Mu D."/>
            <person name="Ma Y.Y."/>
            <person name="Niu Y.Y."/>
            <person name="Sun X.Q."/>
            <person name="Xia J.Q."/>
            <person name="Xiao J."/>
            <person name="Xiong Z.Q."/>
            <person name="Xu L."/>
            <person name="Yang L."/>
            <person name="Zhang Y."/>
            <person name="Zhao W."/>
            <person name="Zhao X.D."/>
            <person name="Zheng Y.T."/>
            <person name="Zhou J.M."/>
            <person name="Zhu Y.B."/>
            <person name="Zhang G.J."/>
            <person name="Wang J."/>
            <person name="Yao Y.G."/>
        </authorList>
    </citation>
    <scope>NUCLEOTIDE SEQUENCE [LARGE SCALE GENOMIC DNA]</scope>
</reference>
<gene>
    <name evidence="1" type="ORF">TREES_T100015600</name>
</gene>
<dbReference type="Proteomes" id="UP000011518">
    <property type="component" value="Unassembled WGS sequence"/>
</dbReference>
<accession>L9L7W9</accession>
<name>L9L7W9_TUPCH</name>
<evidence type="ECO:0000313" key="2">
    <source>
        <dbReference type="Proteomes" id="UP000011518"/>
    </source>
</evidence>
<proteinExistence type="predicted"/>
<dbReference type="InParanoid" id="L9L7W9"/>
<keyword evidence="2" id="KW-1185">Reference proteome</keyword>
<dbReference type="AlphaFoldDB" id="L9L7W9"/>
<organism evidence="1 2">
    <name type="scientific">Tupaia chinensis</name>
    <name type="common">Chinese tree shrew</name>
    <name type="synonym">Tupaia belangeri chinensis</name>
    <dbReference type="NCBI Taxonomy" id="246437"/>
    <lineage>
        <taxon>Eukaryota</taxon>
        <taxon>Metazoa</taxon>
        <taxon>Chordata</taxon>
        <taxon>Craniata</taxon>
        <taxon>Vertebrata</taxon>
        <taxon>Euteleostomi</taxon>
        <taxon>Mammalia</taxon>
        <taxon>Eutheria</taxon>
        <taxon>Euarchontoglires</taxon>
        <taxon>Scandentia</taxon>
        <taxon>Tupaiidae</taxon>
        <taxon>Tupaia</taxon>
    </lineage>
</organism>